<comment type="caution">
    <text evidence="2">The sequence shown here is derived from an EMBL/GenBank/DDBJ whole genome shotgun (WGS) entry which is preliminary data.</text>
</comment>
<accession>A0ABP6GQG1</accession>
<name>A0ABP6GQG1_9ACTN</name>
<keyword evidence="1" id="KW-0472">Membrane</keyword>
<proteinExistence type="predicted"/>
<keyword evidence="1" id="KW-1133">Transmembrane helix</keyword>
<dbReference type="RefSeq" id="WP_344450821.1">
    <property type="nucleotide sequence ID" value="NZ_BAAATZ010000009.1"/>
</dbReference>
<sequence>MGRKTDMAWSALSITVSLGALLAPLILTVSLRPAPGSDAVAGDG</sequence>
<keyword evidence="1" id="KW-0812">Transmembrane</keyword>
<organism evidence="2 3">
    <name type="scientific">Actinocorallia aurantiaca</name>
    <dbReference type="NCBI Taxonomy" id="46204"/>
    <lineage>
        <taxon>Bacteria</taxon>
        <taxon>Bacillati</taxon>
        <taxon>Actinomycetota</taxon>
        <taxon>Actinomycetes</taxon>
        <taxon>Streptosporangiales</taxon>
        <taxon>Thermomonosporaceae</taxon>
        <taxon>Actinocorallia</taxon>
    </lineage>
</organism>
<feature type="transmembrane region" description="Helical" evidence="1">
    <location>
        <begin position="7"/>
        <end position="27"/>
    </location>
</feature>
<gene>
    <name evidence="2" type="ORF">GCM10010439_28420</name>
</gene>
<evidence type="ECO:0000313" key="2">
    <source>
        <dbReference type="EMBL" id="GAA2726299.1"/>
    </source>
</evidence>
<dbReference type="Proteomes" id="UP001501842">
    <property type="component" value="Unassembled WGS sequence"/>
</dbReference>
<protein>
    <submittedName>
        <fullName evidence="2">Uncharacterized protein</fullName>
    </submittedName>
</protein>
<evidence type="ECO:0000313" key="3">
    <source>
        <dbReference type="Proteomes" id="UP001501842"/>
    </source>
</evidence>
<dbReference type="EMBL" id="BAAATZ010000009">
    <property type="protein sequence ID" value="GAA2726299.1"/>
    <property type="molecule type" value="Genomic_DNA"/>
</dbReference>
<evidence type="ECO:0000256" key="1">
    <source>
        <dbReference type="SAM" id="Phobius"/>
    </source>
</evidence>
<keyword evidence="3" id="KW-1185">Reference proteome</keyword>
<reference evidence="3" key="1">
    <citation type="journal article" date="2019" name="Int. J. Syst. Evol. Microbiol.">
        <title>The Global Catalogue of Microorganisms (GCM) 10K type strain sequencing project: providing services to taxonomists for standard genome sequencing and annotation.</title>
        <authorList>
            <consortium name="The Broad Institute Genomics Platform"/>
            <consortium name="The Broad Institute Genome Sequencing Center for Infectious Disease"/>
            <person name="Wu L."/>
            <person name="Ma J."/>
        </authorList>
    </citation>
    <scope>NUCLEOTIDE SEQUENCE [LARGE SCALE GENOMIC DNA]</scope>
    <source>
        <strain evidence="3">JCM 8201</strain>
    </source>
</reference>